<dbReference type="PANTHER" id="PTHR37292">
    <property type="entry name" value="VNG6097C"/>
    <property type="match status" value="1"/>
</dbReference>
<evidence type="ECO:0000313" key="3">
    <source>
        <dbReference type="Proteomes" id="UP001596496"/>
    </source>
</evidence>
<gene>
    <name evidence="2" type="ORF">ACFQSB_18290</name>
</gene>
<accession>A0ABW2P534</accession>
<name>A0ABW2P534_9ACTN</name>
<proteinExistence type="predicted"/>
<dbReference type="PANTHER" id="PTHR37292:SF2">
    <property type="entry name" value="DUF262 DOMAIN-CONTAINING PROTEIN"/>
    <property type="match status" value="1"/>
</dbReference>
<reference evidence="3" key="1">
    <citation type="journal article" date="2019" name="Int. J. Syst. Evol. Microbiol.">
        <title>The Global Catalogue of Microorganisms (GCM) 10K type strain sequencing project: providing services to taxonomists for standard genome sequencing and annotation.</title>
        <authorList>
            <consortium name="The Broad Institute Genomics Platform"/>
            <consortium name="The Broad Institute Genome Sequencing Center for Infectious Disease"/>
            <person name="Wu L."/>
            <person name="Ma J."/>
        </authorList>
    </citation>
    <scope>NUCLEOTIDE SEQUENCE [LARGE SCALE GENOMIC DNA]</scope>
    <source>
        <strain evidence="3">CECT 7649</strain>
    </source>
</reference>
<protein>
    <submittedName>
        <fullName evidence="2">DUF262 domain-containing protein</fullName>
    </submittedName>
</protein>
<dbReference type="EMBL" id="JBHTCG010000011">
    <property type="protein sequence ID" value="MFC7384168.1"/>
    <property type="molecule type" value="Genomic_DNA"/>
</dbReference>
<dbReference type="Pfam" id="PF03235">
    <property type="entry name" value="GmrSD_N"/>
    <property type="match status" value="1"/>
</dbReference>
<dbReference type="RefSeq" id="WP_380827849.1">
    <property type="nucleotide sequence ID" value="NZ_JBHTCG010000011.1"/>
</dbReference>
<dbReference type="InterPro" id="IPR004919">
    <property type="entry name" value="GmrSD_N"/>
</dbReference>
<feature type="domain" description="GmrSD restriction endonucleases N-terminal" evidence="1">
    <location>
        <begin position="18"/>
        <end position="218"/>
    </location>
</feature>
<sequence length="533" mass="59730">MTITPLEKSGSSSFSIPDIVAAAEIGRIRVPTFQRQFIWNAGDVRDLFDSLYRGFPVGTMLLWSRISPAGRVQLGPIQFDAEERSDALWVVDGQQRIISLFASLTKKFEIDDARFQVSFDLKTQKFVTPRKGVVIPHQIPVREAIETRTLQAWLRNNWDELTPDDYDTADQLVGQLRDYRIPAYIVSENDQDLLREVFDRVNSAGKPISRAQVFHALFGGEEDLASPASVVSELERLNFGKLEENRIVQSVLALRGGDVARDIHDEFRGGEDPADWFDKTEEALRLTIAFLRSEGVPHIRAMPNTFPLPVLAVFFHLHPNPEPWIVRLLSRWLWRGWVHGFGQESGQTPTLRRAIRSVNPDYREPENAPSAFDAVKSLLEVTPDREVPNLDMRSFNTKSANSRLIALALASLKPLDDLGREINLASELESKGLDAVTEFTRNNRSRAGARGFWLSSSPSITTVTDESILASHAVTPTALELLRTGNREGFVSSREEDIKNLVIGFIGNLIEPSSPIRPPLTELISLATAEDES</sequence>
<comment type="caution">
    <text evidence="2">The sequence shown here is derived from an EMBL/GenBank/DDBJ whole genome shotgun (WGS) entry which is preliminary data.</text>
</comment>
<organism evidence="2 3">
    <name type="scientific">Sphaerisporangium rhizosphaerae</name>
    <dbReference type="NCBI Taxonomy" id="2269375"/>
    <lineage>
        <taxon>Bacteria</taxon>
        <taxon>Bacillati</taxon>
        <taxon>Actinomycetota</taxon>
        <taxon>Actinomycetes</taxon>
        <taxon>Streptosporangiales</taxon>
        <taxon>Streptosporangiaceae</taxon>
        <taxon>Sphaerisporangium</taxon>
    </lineage>
</organism>
<keyword evidence="3" id="KW-1185">Reference proteome</keyword>
<evidence type="ECO:0000313" key="2">
    <source>
        <dbReference type="EMBL" id="MFC7384168.1"/>
    </source>
</evidence>
<dbReference type="Proteomes" id="UP001596496">
    <property type="component" value="Unassembled WGS sequence"/>
</dbReference>
<evidence type="ECO:0000259" key="1">
    <source>
        <dbReference type="Pfam" id="PF03235"/>
    </source>
</evidence>